<protein>
    <recommendedName>
        <fullName evidence="1">CFA20 domain-containing protein</fullName>
    </recommendedName>
</protein>
<dbReference type="InterPro" id="IPR040441">
    <property type="entry name" value="CFA20/CFAP20DC"/>
</dbReference>
<dbReference type="InterPro" id="IPR007714">
    <property type="entry name" value="CFA20_dom"/>
</dbReference>
<dbReference type="AlphaFoldDB" id="A0A067NVJ5"/>
<name>A0A067NVJ5_PLEO1</name>
<dbReference type="Pfam" id="PF05018">
    <property type="entry name" value="CFA20_dom"/>
    <property type="match status" value="1"/>
</dbReference>
<dbReference type="VEuPathDB" id="FungiDB:PLEOSDRAFT_22730"/>
<sequence>MFVNSIQPSTVSIFSASGSNPLQLFSLSVDHDLPTDSFVHLLHDSTSSPLPPEPLIMIRPLRLTQQEAMLPECGHELHQTVLHIQSPNIPKTFIRCPPETSAATELGLKHPWMHIQARNLGREWSFEVGLVDRASKMLRVRCSTFQVQPKITQTQTTPLLHLPLSFPSITDHTLTTWSTISLHLASLLSKAAILAAATNAAADDAAEDDTHEQQDAAYGLPSSGYSHISYIKIYATCRLRRIWFSEAALGQRIPWEFELYSATSNL</sequence>
<dbReference type="HOGENOM" id="CLU_049208_0_0_1"/>
<evidence type="ECO:0000313" key="3">
    <source>
        <dbReference type="Proteomes" id="UP000027073"/>
    </source>
</evidence>
<feature type="domain" description="CFA20" evidence="1">
    <location>
        <begin position="75"/>
        <end position="189"/>
    </location>
</feature>
<dbReference type="EMBL" id="KL198005">
    <property type="protein sequence ID" value="KDQ32098.1"/>
    <property type="molecule type" value="Genomic_DNA"/>
</dbReference>
<dbReference type="STRING" id="1137138.A0A067NVJ5"/>
<evidence type="ECO:0000259" key="1">
    <source>
        <dbReference type="Pfam" id="PF05018"/>
    </source>
</evidence>
<evidence type="ECO:0000313" key="2">
    <source>
        <dbReference type="EMBL" id="KDQ32098.1"/>
    </source>
</evidence>
<dbReference type="Proteomes" id="UP000027073">
    <property type="component" value="Unassembled WGS sequence"/>
</dbReference>
<reference evidence="3" key="1">
    <citation type="journal article" date="2014" name="Proc. Natl. Acad. Sci. U.S.A.">
        <title>Extensive sampling of basidiomycete genomes demonstrates inadequacy of the white-rot/brown-rot paradigm for wood decay fungi.</title>
        <authorList>
            <person name="Riley R."/>
            <person name="Salamov A.A."/>
            <person name="Brown D.W."/>
            <person name="Nagy L.G."/>
            <person name="Floudas D."/>
            <person name="Held B.W."/>
            <person name="Levasseur A."/>
            <person name="Lombard V."/>
            <person name="Morin E."/>
            <person name="Otillar R."/>
            <person name="Lindquist E.A."/>
            <person name="Sun H."/>
            <person name="LaButti K.M."/>
            <person name="Schmutz J."/>
            <person name="Jabbour D."/>
            <person name="Luo H."/>
            <person name="Baker S.E."/>
            <person name="Pisabarro A.G."/>
            <person name="Walton J.D."/>
            <person name="Blanchette R.A."/>
            <person name="Henrissat B."/>
            <person name="Martin F."/>
            <person name="Cullen D."/>
            <person name="Hibbett D.S."/>
            <person name="Grigoriev I.V."/>
        </authorList>
    </citation>
    <scope>NUCLEOTIDE SEQUENCE [LARGE SCALE GENOMIC DNA]</scope>
    <source>
        <strain evidence="3">PC15</strain>
    </source>
</reference>
<accession>A0A067NVJ5</accession>
<proteinExistence type="predicted"/>
<dbReference type="InParanoid" id="A0A067NVJ5"/>
<gene>
    <name evidence="2" type="ORF">PLEOSDRAFT_22730</name>
</gene>
<organism evidence="2 3">
    <name type="scientific">Pleurotus ostreatus (strain PC15)</name>
    <name type="common">Oyster mushroom</name>
    <dbReference type="NCBI Taxonomy" id="1137138"/>
    <lineage>
        <taxon>Eukaryota</taxon>
        <taxon>Fungi</taxon>
        <taxon>Dikarya</taxon>
        <taxon>Basidiomycota</taxon>
        <taxon>Agaricomycotina</taxon>
        <taxon>Agaricomycetes</taxon>
        <taxon>Agaricomycetidae</taxon>
        <taxon>Agaricales</taxon>
        <taxon>Pleurotineae</taxon>
        <taxon>Pleurotaceae</taxon>
        <taxon>Pleurotus</taxon>
    </lineage>
</organism>
<dbReference type="OrthoDB" id="7486196at2759"/>
<dbReference type="PANTHER" id="PTHR12458">
    <property type="entry name" value="ORF PROTEIN"/>
    <property type="match status" value="1"/>
</dbReference>